<reference evidence="1 2" key="1">
    <citation type="submission" date="2017-07" db="EMBL/GenBank/DDBJ databases">
        <title>Invasive disease caused simultaneously by more than one serotype of Streptococcus pneumoniae, South Africa.</title>
        <authorList>
            <person name="Ndlangisa K."/>
            <person name="Du Plessis M."/>
            <person name="Von Gottberg A."/>
        </authorList>
    </citation>
    <scope>NUCLEOTIDE SEQUENCE [LARGE SCALE GENOMIC DNA]</scope>
    <source>
        <strain evidence="1 2">8227-15B</strain>
    </source>
</reference>
<proteinExistence type="predicted"/>
<dbReference type="RefSeq" id="WP_146657593.1">
    <property type="nucleotide sequence ID" value="NZ_NNBW01000598.1"/>
</dbReference>
<accession>A0AA44MPC7</accession>
<evidence type="ECO:0000313" key="2">
    <source>
        <dbReference type="Proteomes" id="UP000214939"/>
    </source>
</evidence>
<sequence>TVHAIGGVGPLHVAPVPVPAVHVEITDATVGLGPFTVPPISIPSLPIASITGSVDLAANTISPIRALDPLAGSIGLFLEPFRLSDPFITIDAFQVVAGV</sequence>
<evidence type="ECO:0000313" key="1">
    <source>
        <dbReference type="EMBL" id="OYL17937.1"/>
    </source>
</evidence>
<name>A0AA44MPC7_STREE</name>
<dbReference type="AlphaFoldDB" id="A0AA44MPC7"/>
<dbReference type="Proteomes" id="UP000214939">
    <property type="component" value="Unassembled WGS sequence"/>
</dbReference>
<protein>
    <recommendedName>
        <fullName evidence="3">PPE family protein</fullName>
    </recommendedName>
</protein>
<feature type="non-terminal residue" evidence="1">
    <location>
        <position position="1"/>
    </location>
</feature>
<evidence type="ECO:0008006" key="3">
    <source>
        <dbReference type="Google" id="ProtNLM"/>
    </source>
</evidence>
<organism evidence="1 2">
    <name type="scientific">Streptococcus pneumoniae</name>
    <dbReference type="NCBI Taxonomy" id="1313"/>
    <lineage>
        <taxon>Bacteria</taxon>
        <taxon>Bacillati</taxon>
        <taxon>Bacillota</taxon>
        <taxon>Bacilli</taxon>
        <taxon>Lactobacillales</taxon>
        <taxon>Streptococcaceae</taxon>
        <taxon>Streptococcus</taxon>
    </lineage>
</organism>
<dbReference type="EMBL" id="NNBW01000598">
    <property type="protein sequence ID" value="OYL17937.1"/>
    <property type="molecule type" value="Genomic_DNA"/>
</dbReference>
<feature type="non-terminal residue" evidence="1">
    <location>
        <position position="99"/>
    </location>
</feature>
<comment type="caution">
    <text evidence="1">The sequence shown here is derived from an EMBL/GenBank/DDBJ whole genome shotgun (WGS) entry which is preliminary data.</text>
</comment>
<gene>
    <name evidence="1" type="ORF">A5N45_13430</name>
</gene>